<gene>
    <name evidence="2" type="ORF">HNR37_001910</name>
</gene>
<dbReference type="SUPFAM" id="SSF48452">
    <property type="entry name" value="TPR-like"/>
    <property type="match status" value="1"/>
</dbReference>
<dbReference type="EMBL" id="JACHID010000012">
    <property type="protein sequence ID" value="MBB5022572.1"/>
    <property type="molecule type" value="Genomic_DNA"/>
</dbReference>
<evidence type="ECO:0000313" key="2">
    <source>
        <dbReference type="EMBL" id="MBB5022572.1"/>
    </source>
</evidence>
<dbReference type="InterPro" id="IPR019734">
    <property type="entry name" value="TPR_rpt"/>
</dbReference>
<evidence type="ECO:0000313" key="3">
    <source>
        <dbReference type="Proteomes" id="UP000528322"/>
    </source>
</evidence>
<sequence>MTVTAILAVGCAKQSDMESLQMQVHYLSEELRQAQDALGSSQTRLEGLASDQERLRPTIQRSQMDVSFRLEEVERELATLRNQIELNSRQHETTGRDLRQQLESLEVLAARRHDDLESEQKKLVEQLQSQSAQQGEFQQQLQGIDDMLSSLESDVTELRHELAGVDEYSRETAATLATALLDASKQPLDSSVEIADKSDDESWYEYIRRLYREGKHEQVRREYPAIMAQAPNESEEAGIMYWYGSSVQQMGDQEDAILIFEELVDKYPRHWSAAFSVHKQGNAFRALGDEETARLFYRRVLSEYPDSDAANYSRNALE</sequence>
<proteinExistence type="predicted"/>
<comment type="caution">
    <text evidence="2">The sequence shown here is derived from an EMBL/GenBank/DDBJ whole genome shotgun (WGS) entry which is preliminary data.</text>
</comment>
<protein>
    <submittedName>
        <fullName evidence="2">TolA-binding protein</fullName>
    </submittedName>
</protein>
<organism evidence="2 3">
    <name type="scientific">Desulfurispira natronophila</name>
    <dbReference type="NCBI Taxonomy" id="682562"/>
    <lineage>
        <taxon>Bacteria</taxon>
        <taxon>Pseudomonadati</taxon>
        <taxon>Chrysiogenota</taxon>
        <taxon>Chrysiogenia</taxon>
        <taxon>Chrysiogenales</taxon>
        <taxon>Chrysiogenaceae</taxon>
        <taxon>Desulfurispira</taxon>
    </lineage>
</organism>
<evidence type="ECO:0000256" key="1">
    <source>
        <dbReference type="SAM" id="Coils"/>
    </source>
</evidence>
<dbReference type="AlphaFoldDB" id="A0A7W7Y6D6"/>
<feature type="coiled-coil region" evidence="1">
    <location>
        <begin position="63"/>
        <end position="133"/>
    </location>
</feature>
<accession>A0A7W7Y6D6</accession>
<dbReference type="InterPro" id="IPR011990">
    <property type="entry name" value="TPR-like_helical_dom_sf"/>
</dbReference>
<dbReference type="Gene3D" id="1.25.40.10">
    <property type="entry name" value="Tetratricopeptide repeat domain"/>
    <property type="match status" value="1"/>
</dbReference>
<dbReference type="Proteomes" id="UP000528322">
    <property type="component" value="Unassembled WGS sequence"/>
</dbReference>
<keyword evidence="1" id="KW-0175">Coiled coil</keyword>
<name>A0A7W7Y6D6_9BACT</name>
<reference evidence="2 3" key="1">
    <citation type="submission" date="2020-08" db="EMBL/GenBank/DDBJ databases">
        <title>Genomic Encyclopedia of Type Strains, Phase IV (KMG-IV): sequencing the most valuable type-strain genomes for metagenomic binning, comparative biology and taxonomic classification.</title>
        <authorList>
            <person name="Goeker M."/>
        </authorList>
    </citation>
    <scope>NUCLEOTIDE SEQUENCE [LARGE SCALE GENOMIC DNA]</scope>
    <source>
        <strain evidence="2 3">DSM 22071</strain>
    </source>
</reference>
<dbReference type="Pfam" id="PF13174">
    <property type="entry name" value="TPR_6"/>
    <property type="match status" value="2"/>
</dbReference>
<keyword evidence="3" id="KW-1185">Reference proteome</keyword>